<name>A0A382G171_9ZZZZ</name>
<dbReference type="EMBL" id="UINC01052691">
    <property type="protein sequence ID" value="SVB68303.1"/>
    <property type="molecule type" value="Genomic_DNA"/>
</dbReference>
<sequence length="57" mass="6419">MSYVLFRSLQILALLSVLSGLYIGVRDRNLILEVQALAGGAALFYVAYWANERWGKQ</sequence>
<reference evidence="2" key="1">
    <citation type="submission" date="2018-05" db="EMBL/GenBank/DDBJ databases">
        <authorList>
            <person name="Lanie J.A."/>
            <person name="Ng W.-L."/>
            <person name="Kazmierczak K.M."/>
            <person name="Andrzejewski T.M."/>
            <person name="Davidsen T.M."/>
            <person name="Wayne K.J."/>
            <person name="Tettelin H."/>
            <person name="Glass J.I."/>
            <person name="Rusch D."/>
            <person name="Podicherti R."/>
            <person name="Tsui H.-C.T."/>
            <person name="Winkler M.E."/>
        </authorList>
    </citation>
    <scope>NUCLEOTIDE SEQUENCE</scope>
</reference>
<feature type="transmembrane region" description="Helical" evidence="1">
    <location>
        <begin position="30"/>
        <end position="50"/>
    </location>
</feature>
<protein>
    <submittedName>
        <fullName evidence="2">Uncharacterized protein</fullName>
    </submittedName>
</protein>
<gene>
    <name evidence="2" type="ORF">METZ01_LOCUS221157</name>
</gene>
<evidence type="ECO:0000256" key="1">
    <source>
        <dbReference type="SAM" id="Phobius"/>
    </source>
</evidence>
<dbReference type="AlphaFoldDB" id="A0A382G171"/>
<keyword evidence="1" id="KW-0812">Transmembrane</keyword>
<proteinExistence type="predicted"/>
<organism evidence="2">
    <name type="scientific">marine metagenome</name>
    <dbReference type="NCBI Taxonomy" id="408172"/>
    <lineage>
        <taxon>unclassified sequences</taxon>
        <taxon>metagenomes</taxon>
        <taxon>ecological metagenomes</taxon>
    </lineage>
</organism>
<keyword evidence="1" id="KW-0472">Membrane</keyword>
<evidence type="ECO:0000313" key="2">
    <source>
        <dbReference type="EMBL" id="SVB68303.1"/>
    </source>
</evidence>
<keyword evidence="1" id="KW-1133">Transmembrane helix</keyword>
<accession>A0A382G171</accession>